<sequence length="150" mass="17529">MAQLSGCNMASIGERNQLELPGIFLPHQTATLLIPSPAQQSRLRQRRREALRLVFRRRGGVSPALARPPHRLDARLHRLRRSVPFRHQPNPVSVFLASLPPHRRRREQYLLDQHRLLHRRHPELPVGPPGGHRNIHELRRVKRQDFHGYS</sequence>
<reference evidence="1" key="1">
    <citation type="submission" date="2022-07" db="EMBL/GenBank/DDBJ databases">
        <authorList>
            <person name="Macas J."/>
            <person name="Novak P."/>
            <person name="Neumann P."/>
        </authorList>
    </citation>
    <scope>NUCLEOTIDE SEQUENCE</scope>
</reference>
<dbReference type="AlphaFoldDB" id="A0AAV0E5W1"/>
<dbReference type="Proteomes" id="UP001152523">
    <property type="component" value="Unassembled WGS sequence"/>
</dbReference>
<proteinExistence type="predicted"/>
<keyword evidence="2" id="KW-1185">Reference proteome</keyword>
<evidence type="ECO:0000313" key="1">
    <source>
        <dbReference type="EMBL" id="CAH9117584.1"/>
    </source>
</evidence>
<name>A0AAV0E5W1_9ASTE</name>
<protein>
    <submittedName>
        <fullName evidence="1">Uncharacterized protein</fullName>
    </submittedName>
</protein>
<gene>
    <name evidence="1" type="ORF">CEPIT_LOCUS21940</name>
</gene>
<comment type="caution">
    <text evidence="1">The sequence shown here is derived from an EMBL/GenBank/DDBJ whole genome shotgun (WGS) entry which is preliminary data.</text>
</comment>
<organism evidence="1 2">
    <name type="scientific">Cuscuta epithymum</name>
    <dbReference type="NCBI Taxonomy" id="186058"/>
    <lineage>
        <taxon>Eukaryota</taxon>
        <taxon>Viridiplantae</taxon>
        <taxon>Streptophyta</taxon>
        <taxon>Embryophyta</taxon>
        <taxon>Tracheophyta</taxon>
        <taxon>Spermatophyta</taxon>
        <taxon>Magnoliopsida</taxon>
        <taxon>eudicotyledons</taxon>
        <taxon>Gunneridae</taxon>
        <taxon>Pentapetalae</taxon>
        <taxon>asterids</taxon>
        <taxon>lamiids</taxon>
        <taxon>Solanales</taxon>
        <taxon>Convolvulaceae</taxon>
        <taxon>Cuscuteae</taxon>
        <taxon>Cuscuta</taxon>
        <taxon>Cuscuta subgen. Cuscuta</taxon>
    </lineage>
</organism>
<dbReference type="EMBL" id="CAMAPF010000460">
    <property type="protein sequence ID" value="CAH9117584.1"/>
    <property type="molecule type" value="Genomic_DNA"/>
</dbReference>
<accession>A0AAV0E5W1</accession>
<evidence type="ECO:0000313" key="2">
    <source>
        <dbReference type="Proteomes" id="UP001152523"/>
    </source>
</evidence>